<name>A0A6L3B4Z1_AZOBR</name>
<dbReference type="RefSeq" id="WP_149164323.1">
    <property type="nucleotide sequence ID" value="NZ_QOKV01000003.1"/>
</dbReference>
<reference evidence="2 3" key="1">
    <citation type="submission" date="2018-07" db="EMBL/GenBank/DDBJ databases">
        <title>Genome sequence of Roseomonas fauriae ATCC 49958.</title>
        <authorList>
            <person name="Sant'Anna F.H."/>
            <person name="Baldani J.I."/>
            <person name="Zilli J.E."/>
            <person name="Reis V.M."/>
            <person name="Hartmann A."/>
            <person name="Cruz L."/>
            <person name="de Souza E.M."/>
            <person name="de Oliveira Pedrosa F."/>
            <person name="Passaglia L.M.P."/>
        </authorList>
    </citation>
    <scope>NUCLEOTIDE SEQUENCE [LARGE SCALE GENOMIC DNA]</scope>
    <source>
        <strain evidence="2 3">ATCC 49958</strain>
    </source>
</reference>
<dbReference type="Proteomes" id="UP000476837">
    <property type="component" value="Unassembled WGS sequence"/>
</dbReference>
<gene>
    <name evidence="2" type="ORF">DS837_08395</name>
</gene>
<dbReference type="AlphaFoldDB" id="A0A6L3B4Z1"/>
<accession>A0A6L3B4Z1</accession>
<feature type="signal peptide" evidence="1">
    <location>
        <begin position="1"/>
        <end position="19"/>
    </location>
</feature>
<organism evidence="2 3">
    <name type="scientific">Azospirillum brasilense</name>
    <dbReference type="NCBI Taxonomy" id="192"/>
    <lineage>
        <taxon>Bacteria</taxon>
        <taxon>Pseudomonadati</taxon>
        <taxon>Pseudomonadota</taxon>
        <taxon>Alphaproteobacteria</taxon>
        <taxon>Rhodospirillales</taxon>
        <taxon>Azospirillaceae</taxon>
        <taxon>Azospirillum</taxon>
    </lineage>
</organism>
<evidence type="ECO:0000313" key="3">
    <source>
        <dbReference type="Proteomes" id="UP000476837"/>
    </source>
</evidence>
<feature type="chain" id="PRO_5026774625" description="Lipoprotein" evidence="1">
    <location>
        <begin position="20"/>
        <end position="207"/>
    </location>
</feature>
<dbReference type="PROSITE" id="PS51257">
    <property type="entry name" value="PROKAR_LIPOPROTEIN"/>
    <property type="match status" value="1"/>
</dbReference>
<evidence type="ECO:0000313" key="2">
    <source>
        <dbReference type="EMBL" id="KAA0687224.1"/>
    </source>
</evidence>
<dbReference type="EMBL" id="QOKV01000003">
    <property type="protein sequence ID" value="KAA0687224.1"/>
    <property type="molecule type" value="Genomic_DNA"/>
</dbReference>
<sequence>MVRWGLLRGVMVSGLATLAASCQTTGYNTGERVQLDCERSPIQSSWSNVYTPTRTKCFRATSESADLISVVHARSFEIPGGYANVLYQDTGHNTYIVQQTVQDVVRQHGEMFKGASGWGEPRTENIAGNDYQMQDFALRGKSCTAFLLAGPLAAYFAGHRSRAFGYACANRLDRELVERLLTSFTYDVSRAENAPVKPLRLEKGKGA</sequence>
<evidence type="ECO:0000256" key="1">
    <source>
        <dbReference type="SAM" id="SignalP"/>
    </source>
</evidence>
<keyword evidence="1" id="KW-0732">Signal</keyword>
<comment type="caution">
    <text evidence="2">The sequence shown here is derived from an EMBL/GenBank/DDBJ whole genome shotgun (WGS) entry which is preliminary data.</text>
</comment>
<evidence type="ECO:0008006" key="4">
    <source>
        <dbReference type="Google" id="ProtNLM"/>
    </source>
</evidence>
<proteinExistence type="predicted"/>
<protein>
    <recommendedName>
        <fullName evidence="4">Lipoprotein</fullName>
    </recommendedName>
</protein>